<keyword evidence="5 6" id="KW-0560">Oxidoreductase</keyword>
<dbReference type="InterPro" id="IPR025878">
    <property type="entry name" value="Acyl-CoA_dh-like_C_dom"/>
</dbReference>
<reference evidence="11" key="2">
    <citation type="journal article" date="2023" name="ISME Commun">
        <title>Characterization of a bloom-associated alphaproteobacterial lineage, 'Candidatus Phycosocius': insights into freshwater algal-bacterial interactions.</title>
        <authorList>
            <person name="Tanabe Y."/>
            <person name="Yamaguchi H."/>
            <person name="Yoshida M."/>
            <person name="Kai A."/>
            <person name="Okazaki Y."/>
        </authorList>
    </citation>
    <scope>NUCLEOTIDE SEQUENCE</scope>
    <source>
        <strain evidence="11">BOTRYCO-1</strain>
    </source>
</reference>
<evidence type="ECO:0000256" key="6">
    <source>
        <dbReference type="RuleBase" id="RU362125"/>
    </source>
</evidence>
<feature type="domain" description="Acyl-CoA oxidase/dehydrogenase middle" evidence="8">
    <location>
        <begin position="162"/>
        <end position="268"/>
    </location>
</feature>
<evidence type="ECO:0000259" key="7">
    <source>
        <dbReference type="Pfam" id="PF00441"/>
    </source>
</evidence>
<evidence type="ECO:0000256" key="1">
    <source>
        <dbReference type="ARBA" id="ARBA00001974"/>
    </source>
</evidence>
<keyword evidence="4 6" id="KW-0274">FAD</keyword>
<feature type="domain" description="Acetyl-CoA dehydrogenase-like C-terminal" evidence="10">
    <location>
        <begin position="469"/>
        <end position="592"/>
    </location>
</feature>
<dbReference type="PANTHER" id="PTHR42803:SF1">
    <property type="entry name" value="BROAD-SPECIFICITY LINEAR ACYL-COA DEHYDROGENASE FADE5"/>
    <property type="match status" value="1"/>
</dbReference>
<dbReference type="RefSeq" id="WP_284361030.1">
    <property type="nucleotide sequence ID" value="NZ_BPFZ01000014.1"/>
</dbReference>
<keyword evidence="3 6" id="KW-0285">Flavoprotein</keyword>
<organism evidence="11 12">
    <name type="scientific">Candidatus Phycosocius spiralis</name>
    <dbReference type="NCBI Taxonomy" id="2815099"/>
    <lineage>
        <taxon>Bacteria</taxon>
        <taxon>Pseudomonadati</taxon>
        <taxon>Pseudomonadota</taxon>
        <taxon>Alphaproteobacteria</taxon>
        <taxon>Caulobacterales</taxon>
        <taxon>Caulobacterales incertae sedis</taxon>
        <taxon>Candidatus Phycosocius</taxon>
    </lineage>
</organism>
<dbReference type="Gene3D" id="2.40.110.10">
    <property type="entry name" value="Butyryl-CoA Dehydrogenase, subunit A, domain 2"/>
    <property type="match status" value="1"/>
</dbReference>
<dbReference type="EMBL" id="BPFZ01000014">
    <property type="protein sequence ID" value="GIU67843.1"/>
    <property type="molecule type" value="Genomic_DNA"/>
</dbReference>
<feature type="domain" description="Acyl-CoA dehydrogenase/oxidase N-terminal" evidence="9">
    <location>
        <begin position="81"/>
        <end position="157"/>
    </location>
</feature>
<dbReference type="Pfam" id="PF00441">
    <property type="entry name" value="Acyl-CoA_dh_1"/>
    <property type="match status" value="1"/>
</dbReference>
<evidence type="ECO:0000256" key="2">
    <source>
        <dbReference type="ARBA" id="ARBA00009347"/>
    </source>
</evidence>
<dbReference type="Pfam" id="PF02771">
    <property type="entry name" value="Acyl-CoA_dh_N"/>
    <property type="match status" value="1"/>
</dbReference>
<accession>A0ABQ4PXV0</accession>
<dbReference type="SUPFAM" id="SSF56645">
    <property type="entry name" value="Acyl-CoA dehydrogenase NM domain-like"/>
    <property type="match status" value="1"/>
</dbReference>
<feature type="domain" description="Acyl-CoA dehydrogenase/oxidase C-terminal" evidence="7">
    <location>
        <begin position="284"/>
        <end position="450"/>
    </location>
</feature>
<evidence type="ECO:0000256" key="5">
    <source>
        <dbReference type="ARBA" id="ARBA00023002"/>
    </source>
</evidence>
<dbReference type="InterPro" id="IPR037069">
    <property type="entry name" value="AcylCoA_DH/ox_N_sf"/>
</dbReference>
<evidence type="ECO:0000256" key="4">
    <source>
        <dbReference type="ARBA" id="ARBA00022827"/>
    </source>
</evidence>
<sequence>MTYAAPIRDIRFSLEEIAGLAEWRRQGLFLDASSDVLEQILYEAGKLASDVLSPLNAPGDRAGTDLTPEGEVITPKGFAAAYKAFVEGAWLSVSFDPAIGGMGLPKGVALAVHEMIHAANMSFGLCPMLTLGAVEALTAHGTPEQQQLYLPKLVTGQWAGTMNLTEPQAGSDVGALTSRAEPQADGTFKIYGQKIYITWGEHDLAENIVHLVLARLPDAPAGVKGISLFLVPKFIPDAQGNPGIHNDVRCIGLEHKMGIHASPTCTMAYGDQGGAIGWMIGEANKGLACMFTMMNSARLNVGLQGVAVGDAAFQKAYAYAMERKQGRAEGWTDTGPSPIFHHADVRRMLMTMKAKVSAARSICHMTALASDLSVHAKSSQAREIAKAREELLTPIAKGWSTDMGVEIASLGVQIHGGMGFVEEGGAAQFYRDARIAAIYEGTNGIQAIDLVSRKLTMDDGAPVAALIEDIRATSLACEQSGHEQVKWIGKRLSEAVDVFSDAAHWLIRAQAGNAKRDALAGATPFLKLAGDVIGGWALAKGALVALNHLKDKSRDVSYMMARISLAGFFAENVLAQVPGLLSSVTAGSDMLYAPQIDALAG</sequence>
<protein>
    <submittedName>
        <fullName evidence="11">Acyl-CoA dehydrogenase</fullName>
    </submittedName>
</protein>
<evidence type="ECO:0000259" key="8">
    <source>
        <dbReference type="Pfam" id="PF02770"/>
    </source>
</evidence>
<dbReference type="Gene3D" id="1.10.540.10">
    <property type="entry name" value="Acyl-CoA dehydrogenase/oxidase, N-terminal domain"/>
    <property type="match status" value="1"/>
</dbReference>
<proteinExistence type="inferred from homology"/>
<dbReference type="InterPro" id="IPR036250">
    <property type="entry name" value="AcylCo_DH-like_C"/>
</dbReference>
<evidence type="ECO:0000313" key="11">
    <source>
        <dbReference type="EMBL" id="GIU67843.1"/>
    </source>
</evidence>
<evidence type="ECO:0000256" key="3">
    <source>
        <dbReference type="ARBA" id="ARBA00022630"/>
    </source>
</evidence>
<dbReference type="Pfam" id="PF02770">
    <property type="entry name" value="Acyl-CoA_dh_M"/>
    <property type="match status" value="1"/>
</dbReference>
<dbReference type="InterPro" id="IPR013786">
    <property type="entry name" value="AcylCoA_DH/ox_N"/>
</dbReference>
<gene>
    <name evidence="11" type="primary">mmgC</name>
    <name evidence="11" type="ORF">PsB1_1997</name>
</gene>
<evidence type="ECO:0000313" key="12">
    <source>
        <dbReference type="Proteomes" id="UP001161064"/>
    </source>
</evidence>
<keyword evidence="12" id="KW-1185">Reference proteome</keyword>
<dbReference type="InterPro" id="IPR009075">
    <property type="entry name" value="AcylCo_DH/oxidase_C"/>
</dbReference>
<dbReference type="Proteomes" id="UP001161064">
    <property type="component" value="Unassembled WGS sequence"/>
</dbReference>
<dbReference type="InterPro" id="IPR052166">
    <property type="entry name" value="Diverse_Acyl-CoA_DH"/>
</dbReference>
<name>A0ABQ4PXV0_9PROT</name>
<comment type="caution">
    <text evidence="11">The sequence shown here is derived from an EMBL/GenBank/DDBJ whole genome shotgun (WGS) entry which is preliminary data.</text>
</comment>
<dbReference type="PANTHER" id="PTHR42803">
    <property type="entry name" value="ACYL-COA DEHYDROGENASE"/>
    <property type="match status" value="1"/>
</dbReference>
<dbReference type="InterPro" id="IPR009100">
    <property type="entry name" value="AcylCoA_DH/oxidase_NM_dom_sf"/>
</dbReference>
<dbReference type="Gene3D" id="1.20.140.10">
    <property type="entry name" value="Butyryl-CoA Dehydrogenase, subunit A, domain 3"/>
    <property type="match status" value="1"/>
</dbReference>
<dbReference type="SUPFAM" id="SSF47203">
    <property type="entry name" value="Acyl-CoA dehydrogenase C-terminal domain-like"/>
    <property type="match status" value="1"/>
</dbReference>
<dbReference type="InterPro" id="IPR006091">
    <property type="entry name" value="Acyl-CoA_Oxase/DH_mid-dom"/>
</dbReference>
<comment type="similarity">
    <text evidence="2 6">Belongs to the acyl-CoA dehydrogenase family.</text>
</comment>
<evidence type="ECO:0000259" key="9">
    <source>
        <dbReference type="Pfam" id="PF02771"/>
    </source>
</evidence>
<reference evidence="11" key="1">
    <citation type="submission" date="2021-05" db="EMBL/GenBank/DDBJ databases">
        <authorList>
            <person name="Tanabe Y."/>
        </authorList>
    </citation>
    <scope>NUCLEOTIDE SEQUENCE</scope>
    <source>
        <strain evidence="11">BOTRYCO-1</strain>
    </source>
</reference>
<comment type="cofactor">
    <cofactor evidence="1 6">
        <name>FAD</name>
        <dbReference type="ChEBI" id="CHEBI:57692"/>
    </cofactor>
</comment>
<dbReference type="InterPro" id="IPR046373">
    <property type="entry name" value="Acyl-CoA_Oxase/DH_mid-dom_sf"/>
</dbReference>
<dbReference type="Pfam" id="PF12806">
    <property type="entry name" value="Acyl-CoA_dh_C"/>
    <property type="match status" value="1"/>
</dbReference>
<evidence type="ECO:0000259" key="10">
    <source>
        <dbReference type="Pfam" id="PF12806"/>
    </source>
</evidence>